<sequence length="109" mass="11389">MVVGETHVVDADRSGSGVRTADGGVVALRTAVARLERDLAAYRTALPDRGVAEVELAELARLAAGSPPPEQLRHSLLLVAAALGSVSALTVQLTVLREAVEHHLAHDRA</sequence>
<accession>A0A1M7K608</accession>
<dbReference type="STRING" id="310782.SAMN05216499_112157"/>
<dbReference type="RefSeq" id="WP_073500212.1">
    <property type="nucleotide sequence ID" value="NZ_FRBI01000012.1"/>
</dbReference>
<proteinExistence type="predicted"/>
<dbReference type="EMBL" id="FRBI01000012">
    <property type="protein sequence ID" value="SHM60605.1"/>
    <property type="molecule type" value="Genomic_DNA"/>
</dbReference>
<name>A0A1M7K608_9ACTN</name>
<dbReference type="AlphaFoldDB" id="A0A1M7K608"/>
<evidence type="ECO:0000313" key="1">
    <source>
        <dbReference type="EMBL" id="SHM60605.1"/>
    </source>
</evidence>
<dbReference type="Proteomes" id="UP000184111">
    <property type="component" value="Unassembled WGS sequence"/>
</dbReference>
<protein>
    <submittedName>
        <fullName evidence="1">Uncharacterized protein</fullName>
    </submittedName>
</protein>
<reference evidence="1 2" key="1">
    <citation type="submission" date="2016-11" db="EMBL/GenBank/DDBJ databases">
        <authorList>
            <person name="Jaros S."/>
            <person name="Januszkiewicz K."/>
            <person name="Wedrychowicz H."/>
        </authorList>
    </citation>
    <scope>NUCLEOTIDE SEQUENCE [LARGE SCALE GENOMIC DNA]</scope>
    <source>
        <strain evidence="1 2">CGMCC 4.2025</strain>
    </source>
</reference>
<organism evidence="1 2">
    <name type="scientific">Actinacidiphila paucisporea</name>
    <dbReference type="NCBI Taxonomy" id="310782"/>
    <lineage>
        <taxon>Bacteria</taxon>
        <taxon>Bacillati</taxon>
        <taxon>Actinomycetota</taxon>
        <taxon>Actinomycetes</taxon>
        <taxon>Kitasatosporales</taxon>
        <taxon>Streptomycetaceae</taxon>
        <taxon>Actinacidiphila</taxon>
    </lineage>
</organism>
<dbReference type="Pfam" id="PF19380">
    <property type="entry name" value="DUF5955"/>
    <property type="match status" value="1"/>
</dbReference>
<keyword evidence="2" id="KW-1185">Reference proteome</keyword>
<evidence type="ECO:0000313" key="2">
    <source>
        <dbReference type="Proteomes" id="UP000184111"/>
    </source>
</evidence>
<gene>
    <name evidence="1" type="ORF">SAMN05216499_112157</name>
</gene>
<dbReference type="InterPro" id="IPR045999">
    <property type="entry name" value="DUF5955"/>
</dbReference>